<evidence type="ECO:0000256" key="2">
    <source>
        <dbReference type="ARBA" id="ARBA00022692"/>
    </source>
</evidence>
<organism evidence="6 7">
    <name type="scientific">Caenorhabditis japonica</name>
    <dbReference type="NCBI Taxonomy" id="281687"/>
    <lineage>
        <taxon>Eukaryota</taxon>
        <taxon>Metazoa</taxon>
        <taxon>Ecdysozoa</taxon>
        <taxon>Nematoda</taxon>
        <taxon>Chromadorea</taxon>
        <taxon>Rhabditida</taxon>
        <taxon>Rhabditina</taxon>
        <taxon>Rhabditomorpha</taxon>
        <taxon>Rhabditoidea</taxon>
        <taxon>Rhabditidae</taxon>
        <taxon>Peloderinae</taxon>
        <taxon>Caenorhabditis</taxon>
    </lineage>
</organism>
<evidence type="ECO:0000256" key="3">
    <source>
        <dbReference type="ARBA" id="ARBA00022989"/>
    </source>
</evidence>
<keyword evidence="3 5" id="KW-1133">Transmembrane helix</keyword>
<keyword evidence="4 5" id="KW-0472">Membrane</keyword>
<evidence type="ECO:0000256" key="4">
    <source>
        <dbReference type="ARBA" id="ARBA00023136"/>
    </source>
</evidence>
<dbReference type="GO" id="GO:0016020">
    <property type="term" value="C:membrane"/>
    <property type="evidence" value="ECO:0007669"/>
    <property type="project" value="UniProtKB-SubCell"/>
</dbReference>
<reference evidence="6" key="2">
    <citation type="submission" date="2022-06" db="UniProtKB">
        <authorList>
            <consortium name="EnsemblMetazoa"/>
        </authorList>
    </citation>
    <scope>IDENTIFICATION</scope>
    <source>
        <strain evidence="6">DF5081</strain>
    </source>
</reference>
<keyword evidence="7" id="KW-1185">Reference proteome</keyword>
<reference evidence="7" key="1">
    <citation type="submission" date="2010-08" db="EMBL/GenBank/DDBJ databases">
        <authorList>
            <consortium name="Caenorhabditis japonica Sequencing Consortium"/>
            <person name="Wilson R.K."/>
        </authorList>
    </citation>
    <scope>NUCLEOTIDE SEQUENCE [LARGE SCALE GENOMIC DNA]</scope>
    <source>
        <strain evidence="7">DF5081</strain>
    </source>
</reference>
<dbReference type="InterPro" id="IPR000344">
    <property type="entry name" value="7TM_GPCR_serpentine_rcpt_Sra"/>
</dbReference>
<dbReference type="PANTHER" id="PTHR31357">
    <property type="entry name" value="SERPENTINE RECEPTOR CLASS ALPHA-10"/>
    <property type="match status" value="1"/>
</dbReference>
<feature type="transmembrane region" description="Helical" evidence="5">
    <location>
        <begin position="95"/>
        <end position="121"/>
    </location>
</feature>
<evidence type="ECO:0000256" key="5">
    <source>
        <dbReference type="SAM" id="Phobius"/>
    </source>
</evidence>
<evidence type="ECO:0000256" key="1">
    <source>
        <dbReference type="ARBA" id="ARBA00004141"/>
    </source>
</evidence>
<name>A0A8R1HGQ0_CAEJA</name>
<evidence type="ECO:0000313" key="7">
    <source>
        <dbReference type="Proteomes" id="UP000005237"/>
    </source>
</evidence>
<feature type="transmembrane region" description="Helical" evidence="5">
    <location>
        <begin position="284"/>
        <end position="301"/>
    </location>
</feature>
<dbReference type="AlphaFoldDB" id="A0A8R1HGQ0"/>
<proteinExistence type="predicted"/>
<protein>
    <submittedName>
        <fullName evidence="6">Uncharacterized protein</fullName>
    </submittedName>
</protein>
<keyword evidence="2 5" id="KW-0812">Transmembrane</keyword>
<dbReference type="InterPro" id="IPR051080">
    <property type="entry name" value="Nematode_rcpt-like_serp_alpha"/>
</dbReference>
<dbReference type="Proteomes" id="UP000005237">
    <property type="component" value="Unassembled WGS sequence"/>
</dbReference>
<evidence type="ECO:0000313" key="6">
    <source>
        <dbReference type="EnsemblMetazoa" id="CJA01000b.1"/>
    </source>
</evidence>
<accession>A0A8R1HGQ0</accession>
<dbReference type="GO" id="GO:0004930">
    <property type="term" value="F:G protein-coupled receptor activity"/>
    <property type="evidence" value="ECO:0007669"/>
    <property type="project" value="InterPro"/>
</dbReference>
<dbReference type="PANTHER" id="PTHR31357:SF6">
    <property type="entry name" value="G_PROTEIN_RECEP_F1_2 DOMAIN-CONTAINING PROTEIN"/>
    <property type="match status" value="1"/>
</dbReference>
<feature type="transmembrane region" description="Helical" evidence="5">
    <location>
        <begin position="313"/>
        <end position="334"/>
    </location>
</feature>
<feature type="transmembrane region" description="Helical" evidence="5">
    <location>
        <begin position="63"/>
        <end position="83"/>
    </location>
</feature>
<dbReference type="EnsemblMetazoa" id="CJA01000b.1">
    <property type="protein sequence ID" value="CJA01000b.1"/>
    <property type="gene ID" value="WBGene00120204"/>
</dbReference>
<dbReference type="GO" id="GO:0004984">
    <property type="term" value="F:olfactory receptor activity"/>
    <property type="evidence" value="ECO:0007669"/>
    <property type="project" value="TreeGrafter"/>
</dbReference>
<feature type="transmembrane region" description="Helical" evidence="5">
    <location>
        <begin position="141"/>
        <end position="162"/>
    </location>
</feature>
<dbReference type="Pfam" id="PF02117">
    <property type="entry name" value="7TM_GPCR_Sra"/>
    <property type="match status" value="1"/>
</dbReference>
<comment type="subcellular location">
    <subcellularLocation>
        <location evidence="1">Membrane</location>
        <topology evidence="1">Multi-pass membrane protein</topology>
    </subcellularLocation>
</comment>
<feature type="transmembrane region" description="Helical" evidence="5">
    <location>
        <begin position="183"/>
        <end position="201"/>
    </location>
</feature>
<sequence length="371" mass="42704">MSDLAVGMVKASDFFASELCTVVSTIKKECLNDWISKNGTCYEDSCCTSLETATSWHYRLAQLSHVVFSAIGLVIMCIYTWRYASKIMLPENVRVLMNIMLGLMFAHSIDMIAIHMFHIYRSFLVTPANPCFVRVQVSFCAFFRNTYSFCTIGLAFCQYCIYIDRLLRALFKDYVQYQKIIRWALVVKWFVVSAGVIIWVYREEDSDSYLLSCLNIPLDSMGDLTMVTAAVFPINIVCCFLSVVMFRHFNKRVHRSRFEINLHFTAVVDVESSKFLYVVTRTQAIFIVIYPVLSIAMRFFYEDTPRPLHLTFATLSYVFSVYCCAVPAVMVNYVRGVTGNRMTKILSHVKIKSVGKEGADNYFGMMKSQWE</sequence>
<feature type="transmembrane region" description="Helical" evidence="5">
    <location>
        <begin position="224"/>
        <end position="246"/>
    </location>
</feature>